<dbReference type="KEGG" id="ftj:FTUN_2951"/>
<dbReference type="CDD" id="cd01127">
    <property type="entry name" value="TrwB_TraG_TraD_VirD4"/>
    <property type="match status" value="1"/>
</dbReference>
<evidence type="ECO:0000256" key="1">
    <source>
        <dbReference type="ARBA" id="ARBA00004651"/>
    </source>
</evidence>
<evidence type="ECO:0000256" key="2">
    <source>
        <dbReference type="ARBA" id="ARBA00008806"/>
    </source>
</evidence>
<evidence type="ECO:0008006" key="10">
    <source>
        <dbReference type="Google" id="ProtNLM"/>
    </source>
</evidence>
<evidence type="ECO:0000313" key="8">
    <source>
        <dbReference type="EMBL" id="QJW95402.1"/>
    </source>
</evidence>
<organism evidence="8 9">
    <name type="scientific">Frigoriglobus tundricola</name>
    <dbReference type="NCBI Taxonomy" id="2774151"/>
    <lineage>
        <taxon>Bacteria</taxon>
        <taxon>Pseudomonadati</taxon>
        <taxon>Planctomycetota</taxon>
        <taxon>Planctomycetia</taxon>
        <taxon>Gemmatales</taxon>
        <taxon>Gemmataceae</taxon>
        <taxon>Frigoriglobus</taxon>
    </lineage>
</organism>
<evidence type="ECO:0000256" key="6">
    <source>
        <dbReference type="ARBA" id="ARBA00023136"/>
    </source>
</evidence>
<dbReference type="Pfam" id="PF02534">
    <property type="entry name" value="T4SS-DNA_transf"/>
    <property type="match status" value="1"/>
</dbReference>
<dbReference type="InterPro" id="IPR051539">
    <property type="entry name" value="T4SS-coupling_protein"/>
</dbReference>
<keyword evidence="4" id="KW-0812">Transmembrane</keyword>
<dbReference type="PANTHER" id="PTHR37937:SF1">
    <property type="entry name" value="CONJUGATIVE TRANSFER: DNA TRANSPORT"/>
    <property type="match status" value="1"/>
</dbReference>
<comment type="similarity">
    <text evidence="2">Belongs to the VirD4/TraG family.</text>
</comment>
<dbReference type="AlphaFoldDB" id="A0A6M5YQY5"/>
<dbReference type="GO" id="GO:0005886">
    <property type="term" value="C:plasma membrane"/>
    <property type="evidence" value="ECO:0007669"/>
    <property type="project" value="UniProtKB-SubCell"/>
</dbReference>
<keyword evidence="3" id="KW-1003">Cell membrane</keyword>
<keyword evidence="6" id="KW-0472">Membrane</keyword>
<dbReference type="InterPro" id="IPR027417">
    <property type="entry name" value="P-loop_NTPase"/>
</dbReference>
<reference evidence="9" key="1">
    <citation type="submission" date="2020-05" db="EMBL/GenBank/DDBJ databases">
        <title>Frigoriglobus tundricola gen. nov., sp. nov., a psychrotolerant cellulolytic planctomycete of the family Gemmataceae with two divergent copies of 16S rRNA gene.</title>
        <authorList>
            <person name="Kulichevskaya I.S."/>
            <person name="Ivanova A.A."/>
            <person name="Naumoff D.G."/>
            <person name="Beletsky A.V."/>
            <person name="Rijpstra W.I.C."/>
            <person name="Sinninghe Damste J.S."/>
            <person name="Mardanov A.V."/>
            <person name="Ravin N.V."/>
            <person name="Dedysh S.N."/>
        </authorList>
    </citation>
    <scope>NUCLEOTIDE SEQUENCE [LARGE SCALE GENOMIC DNA]</scope>
    <source>
        <strain evidence="9">PL17</strain>
    </source>
</reference>
<sequence length="468" mass="51601">MLDPKAEMYLQFRAAREALGRDVYCIDPYGIARPDGGHTYNPMIRVSADDPFLIDIAKDMAASLVTRTGEEKERFFPDASEHLIQTVISAVLWGGEPVDRHLATVADIIASPELLANTLAAIQHTDAYGGALRTLGRQAAQLEGREKASVLSSIAAQYLGWLNSAPVRDTIRTSTVDPMWLKTRNADLFVCIPPERLRSANGYVRYLLNGILRRLVEGPPDESRPVMVILDEVSLIGRLNILEEAVTLFAGWGVVTAYIWQSLGQVQDLFPGDKAKTFLANNSLQIFGKTNDLETAKHISERIGDTTVLGTSVQNGESTSYPTGVESRQGSGQRSTSWSVTHNEMGRRLIRPEEVLALPAEVMTVFTDRTRPILVRQVRFYSPEFWHTEQGGKTTFGHLAVAVLCIWALVIAGLLSQPAPIPTSTPYTPNRDSGRPVGGNPSRPTRGPNDEQEDRRGPRPGHVQKRSR</sequence>
<protein>
    <recommendedName>
        <fullName evidence="10">TraD/TraG TraM recognition site domain-containing protein</fullName>
    </recommendedName>
</protein>
<name>A0A6M5YQY5_9BACT</name>
<proteinExistence type="inferred from homology"/>
<dbReference type="SUPFAM" id="SSF52540">
    <property type="entry name" value="P-loop containing nucleoside triphosphate hydrolases"/>
    <property type="match status" value="1"/>
</dbReference>
<dbReference type="Gene3D" id="3.40.50.300">
    <property type="entry name" value="P-loop containing nucleotide triphosphate hydrolases"/>
    <property type="match status" value="1"/>
</dbReference>
<feature type="region of interest" description="Disordered" evidence="7">
    <location>
        <begin position="423"/>
        <end position="468"/>
    </location>
</feature>
<dbReference type="PANTHER" id="PTHR37937">
    <property type="entry name" value="CONJUGATIVE TRANSFER: DNA TRANSPORT"/>
    <property type="match status" value="1"/>
</dbReference>
<comment type="subcellular location">
    <subcellularLocation>
        <location evidence="1">Cell membrane</location>
        <topology evidence="1">Multi-pass membrane protein</topology>
    </subcellularLocation>
</comment>
<keyword evidence="9" id="KW-1185">Reference proteome</keyword>
<dbReference type="EMBL" id="CP053452">
    <property type="protein sequence ID" value="QJW95402.1"/>
    <property type="molecule type" value="Genomic_DNA"/>
</dbReference>
<dbReference type="Proteomes" id="UP000503447">
    <property type="component" value="Chromosome"/>
</dbReference>
<feature type="compositionally biased region" description="Basic residues" evidence="7">
    <location>
        <begin position="458"/>
        <end position="468"/>
    </location>
</feature>
<gene>
    <name evidence="8" type="ORF">FTUN_2951</name>
</gene>
<evidence type="ECO:0000256" key="3">
    <source>
        <dbReference type="ARBA" id="ARBA00022475"/>
    </source>
</evidence>
<evidence type="ECO:0000256" key="5">
    <source>
        <dbReference type="ARBA" id="ARBA00022989"/>
    </source>
</evidence>
<evidence type="ECO:0000256" key="7">
    <source>
        <dbReference type="SAM" id="MobiDB-lite"/>
    </source>
</evidence>
<keyword evidence="5" id="KW-1133">Transmembrane helix</keyword>
<feature type="region of interest" description="Disordered" evidence="7">
    <location>
        <begin position="311"/>
        <end position="341"/>
    </location>
</feature>
<dbReference type="InterPro" id="IPR003688">
    <property type="entry name" value="TraG/VirD4"/>
</dbReference>
<evidence type="ECO:0000256" key="4">
    <source>
        <dbReference type="ARBA" id="ARBA00022692"/>
    </source>
</evidence>
<accession>A0A6M5YQY5</accession>
<evidence type="ECO:0000313" key="9">
    <source>
        <dbReference type="Proteomes" id="UP000503447"/>
    </source>
</evidence>